<dbReference type="RefSeq" id="WP_222684381.1">
    <property type="nucleotide sequence ID" value="NZ_JABUBT010000007.1"/>
</dbReference>
<dbReference type="Proteomes" id="UP000825228">
    <property type="component" value="Unassembled WGS sequence"/>
</dbReference>
<keyword evidence="2" id="KW-0812">Transmembrane</keyword>
<feature type="compositionally biased region" description="Basic and acidic residues" evidence="1">
    <location>
        <begin position="1"/>
        <end position="12"/>
    </location>
</feature>
<proteinExistence type="predicted"/>
<accession>A0ABS7P4Y1</accession>
<name>A0ABS7P4Y1_9NOCA</name>
<keyword evidence="2" id="KW-0472">Membrane</keyword>
<evidence type="ECO:0000313" key="4">
    <source>
        <dbReference type="Proteomes" id="UP000825228"/>
    </source>
</evidence>
<protein>
    <recommendedName>
        <fullName evidence="5">Anti-sigma-M factor RsmA</fullName>
    </recommendedName>
</protein>
<dbReference type="EMBL" id="JABUBU010000006">
    <property type="protein sequence ID" value="MBY6367076.1"/>
    <property type="molecule type" value="Genomic_DNA"/>
</dbReference>
<reference evidence="3 4" key="1">
    <citation type="submission" date="2020-06" db="EMBL/GenBank/DDBJ databases">
        <title>Taxonomy, biology and ecology of Rhodococcus bacteria occurring in California pistachio and other woody hosts as revealed by genome sequence analyses.</title>
        <authorList>
            <person name="Gai Y."/>
            <person name="Riely B."/>
        </authorList>
    </citation>
    <scope>NUCLEOTIDE SEQUENCE [LARGE SCALE GENOMIC DNA]</scope>
    <source>
        <strain evidence="3 4">BP-281</strain>
    </source>
</reference>
<evidence type="ECO:0000256" key="2">
    <source>
        <dbReference type="SAM" id="Phobius"/>
    </source>
</evidence>
<feature type="region of interest" description="Disordered" evidence="1">
    <location>
        <begin position="1"/>
        <end position="21"/>
    </location>
</feature>
<evidence type="ECO:0008006" key="5">
    <source>
        <dbReference type="Google" id="ProtNLM"/>
    </source>
</evidence>
<sequence length="205" mass="20290">MTTDGDRADEARVGPPASAPRDAVVPLHELEDVRRLLRARGADLKAEAPIPPHVAARVHAALAAAPAHGSSSWGSSRRGALGAVAAAAALVVGVGAGVTLWPASDTTSVPVAAPRAEVIRAEVSTLIGRRDDGPFATASALTACLAANGVAADTPVLGSGPVTLDGREATLVVLPGRTPGALIALAVGPRCGPGIPDTVSRADIG</sequence>
<gene>
    <name evidence="3" type="ORF">HQ603_09950</name>
</gene>
<feature type="transmembrane region" description="Helical" evidence="2">
    <location>
        <begin position="80"/>
        <end position="101"/>
    </location>
</feature>
<organism evidence="3 4">
    <name type="scientific">Rhodococcoides corynebacterioides</name>
    <dbReference type="NCBI Taxonomy" id="53972"/>
    <lineage>
        <taxon>Bacteria</taxon>
        <taxon>Bacillati</taxon>
        <taxon>Actinomycetota</taxon>
        <taxon>Actinomycetes</taxon>
        <taxon>Mycobacteriales</taxon>
        <taxon>Nocardiaceae</taxon>
        <taxon>Rhodococcoides</taxon>
    </lineage>
</organism>
<comment type="caution">
    <text evidence="3">The sequence shown here is derived from an EMBL/GenBank/DDBJ whole genome shotgun (WGS) entry which is preliminary data.</text>
</comment>
<keyword evidence="4" id="KW-1185">Reference proteome</keyword>
<evidence type="ECO:0000256" key="1">
    <source>
        <dbReference type="SAM" id="MobiDB-lite"/>
    </source>
</evidence>
<keyword evidence="2" id="KW-1133">Transmembrane helix</keyword>
<evidence type="ECO:0000313" key="3">
    <source>
        <dbReference type="EMBL" id="MBY6367076.1"/>
    </source>
</evidence>